<keyword evidence="2" id="KW-0808">Transferase</keyword>
<organism evidence="6 7">
    <name type="scientific">Vibrio mimicus VM603</name>
    <dbReference type="NCBI Taxonomy" id="671074"/>
    <lineage>
        <taxon>Bacteria</taxon>
        <taxon>Pseudomonadati</taxon>
        <taxon>Pseudomonadota</taxon>
        <taxon>Gammaproteobacteria</taxon>
        <taxon>Vibrionales</taxon>
        <taxon>Vibrionaceae</taxon>
        <taxon>Vibrio</taxon>
    </lineage>
</organism>
<evidence type="ECO:0000256" key="4">
    <source>
        <dbReference type="ARBA" id="ARBA00022777"/>
    </source>
</evidence>
<dbReference type="SUPFAM" id="SSF53613">
    <property type="entry name" value="Ribokinase-like"/>
    <property type="match status" value="1"/>
</dbReference>
<dbReference type="EC" id="2.7.1.35" evidence="1"/>
<gene>
    <name evidence="6" type="primary">pdxY</name>
    <name evidence="6" type="ORF">VMB_30100</name>
</gene>
<dbReference type="PANTHER" id="PTHR10534">
    <property type="entry name" value="PYRIDOXAL KINASE"/>
    <property type="match status" value="1"/>
</dbReference>
<dbReference type="GO" id="GO:0009443">
    <property type="term" value="P:pyridoxal 5'-phosphate salvage"/>
    <property type="evidence" value="ECO:0007669"/>
    <property type="project" value="InterPro"/>
</dbReference>
<evidence type="ECO:0000256" key="3">
    <source>
        <dbReference type="ARBA" id="ARBA00022741"/>
    </source>
</evidence>
<evidence type="ECO:0000313" key="7">
    <source>
        <dbReference type="Proteomes" id="UP000004827"/>
    </source>
</evidence>
<dbReference type="PANTHER" id="PTHR10534:SF2">
    <property type="entry name" value="PYRIDOXAL KINASE"/>
    <property type="match status" value="1"/>
</dbReference>
<keyword evidence="4 6" id="KW-0418">Kinase</keyword>
<evidence type="ECO:0000256" key="1">
    <source>
        <dbReference type="ARBA" id="ARBA00012104"/>
    </source>
</evidence>
<comment type="caution">
    <text evidence="6">The sequence shown here is derived from an EMBL/GenBank/DDBJ whole genome shotgun (WGS) entry which is preliminary data.</text>
</comment>
<dbReference type="RefSeq" id="WP_000844292.1">
    <property type="nucleotide sequence ID" value="NZ_ACYU01000163.1"/>
</dbReference>
<dbReference type="Proteomes" id="UP000004827">
    <property type="component" value="Unassembled WGS sequence"/>
</dbReference>
<dbReference type="InterPro" id="IPR029056">
    <property type="entry name" value="Ribokinase-like"/>
</dbReference>
<dbReference type="GO" id="GO:0005829">
    <property type="term" value="C:cytosol"/>
    <property type="evidence" value="ECO:0007669"/>
    <property type="project" value="TreeGrafter"/>
</dbReference>
<dbReference type="EMBL" id="ACYU01000163">
    <property type="protein sequence ID" value="EEW05773.1"/>
    <property type="molecule type" value="Genomic_DNA"/>
</dbReference>
<proteinExistence type="predicted"/>
<evidence type="ECO:0000256" key="5">
    <source>
        <dbReference type="ARBA" id="ARBA00022840"/>
    </source>
</evidence>
<reference evidence="6 7" key="1">
    <citation type="journal article" date="2009" name="BMC Evol. Biol.">
        <title>Genomic taxonomy of Vibrios.</title>
        <authorList>
            <person name="Thompson C.C."/>
            <person name="Vicente A.C."/>
            <person name="Souza R.C."/>
            <person name="Vasconcelos A.T."/>
            <person name="Vesth T."/>
            <person name="Alves N.Jr."/>
            <person name="Ussery D.W."/>
            <person name="Iida T."/>
            <person name="Thompson F.L."/>
        </authorList>
    </citation>
    <scope>NUCLEOTIDE SEQUENCE [LARGE SCALE GENOMIC DNA]</scope>
    <source>
        <strain evidence="6 7">VM603</strain>
    </source>
</reference>
<evidence type="ECO:0000256" key="2">
    <source>
        <dbReference type="ARBA" id="ARBA00022679"/>
    </source>
</evidence>
<dbReference type="Gene3D" id="3.40.1190.20">
    <property type="match status" value="1"/>
</dbReference>
<keyword evidence="3" id="KW-0547">Nucleotide-binding</keyword>
<dbReference type="GO" id="GO:0005524">
    <property type="term" value="F:ATP binding"/>
    <property type="evidence" value="ECO:0007669"/>
    <property type="project" value="UniProtKB-KW"/>
</dbReference>
<keyword evidence="5" id="KW-0067">ATP-binding</keyword>
<dbReference type="InterPro" id="IPR004625">
    <property type="entry name" value="PyrdxlKinase"/>
</dbReference>
<evidence type="ECO:0000313" key="6">
    <source>
        <dbReference type="EMBL" id="EEW05773.1"/>
    </source>
</evidence>
<protein>
    <recommendedName>
        <fullName evidence="1">pyridoxal kinase</fullName>
        <ecNumber evidence="1">2.7.1.35</ecNumber>
    </recommendedName>
</protein>
<sequence length="289" mass="32698">MKSVVSIQRQELHGKFGNDLLVLLLEKMGLKIIPIQSVKISNHTINFGYIERKSENINNLDYSENEKKTNDSFSNFYIRLTMSKSHMELSSYIDIIVKDIPFDTIHVLSSIFENINNNHNIRYNPYGIITNLIPIADVVILSQPELEKLTNIEIETFDNIISSCKALMNYGAKVILINKPLLALDKKHTLMLGYNGQCYITNHPDVSVNFIDIGYLTSTLFIAGLLDSMSPCDALNYCNTASYIAIKEAKNSEGNEISIITTKEYMTNPLTHFPIGKCVEDASITYYSF</sequence>
<dbReference type="GO" id="GO:0008478">
    <property type="term" value="F:pyridoxal kinase activity"/>
    <property type="evidence" value="ECO:0007669"/>
    <property type="project" value="UniProtKB-EC"/>
</dbReference>
<accession>D2YHL3</accession>
<dbReference type="AlphaFoldDB" id="D2YHL3"/>
<name>D2YHL3_VIBMI</name>